<protein>
    <submittedName>
        <fullName evidence="1">Uncharacterized protein</fullName>
    </submittedName>
</protein>
<sequence length="66" mass="7605">MLSVVEVLRNRFRKKEEPISLAASKLYFWAGGTPTPQENLTIVEQASCLFLRMTQDVRKSKKEKCC</sequence>
<reference evidence="1" key="1">
    <citation type="submission" date="2017-10" db="EMBL/GenBank/DDBJ databases">
        <title>Draft genome sequence of the planktic cyanobacteria Tychonema bourrellyi isolated from alpine lentic freshwater.</title>
        <authorList>
            <person name="Tett A."/>
            <person name="Armanini F."/>
            <person name="Asnicar F."/>
            <person name="Boscaini A."/>
            <person name="Pasolli E."/>
            <person name="Zolfo M."/>
            <person name="Donati C."/>
            <person name="Salmaso N."/>
            <person name="Segata N."/>
        </authorList>
    </citation>
    <scope>NUCLEOTIDE SEQUENCE</scope>
    <source>
        <strain evidence="1">FEM_GT703</strain>
    </source>
</reference>
<comment type="caution">
    <text evidence="1">The sequence shown here is derived from an EMBL/GenBank/DDBJ whole genome shotgun (WGS) entry which is preliminary data.</text>
</comment>
<name>A0A2G4EVE2_9CYAN</name>
<organism evidence="1 2">
    <name type="scientific">Tychonema bourrellyi FEM_GT703</name>
    <dbReference type="NCBI Taxonomy" id="2040638"/>
    <lineage>
        <taxon>Bacteria</taxon>
        <taxon>Bacillati</taxon>
        <taxon>Cyanobacteriota</taxon>
        <taxon>Cyanophyceae</taxon>
        <taxon>Oscillatoriophycideae</taxon>
        <taxon>Oscillatoriales</taxon>
        <taxon>Microcoleaceae</taxon>
        <taxon>Tychonema</taxon>
    </lineage>
</organism>
<dbReference type="AlphaFoldDB" id="A0A2G4EVE2"/>
<keyword evidence="2" id="KW-1185">Reference proteome</keyword>
<dbReference type="Proteomes" id="UP000226442">
    <property type="component" value="Unassembled WGS sequence"/>
</dbReference>
<proteinExistence type="predicted"/>
<accession>A0A2G4EVE2</accession>
<evidence type="ECO:0000313" key="1">
    <source>
        <dbReference type="EMBL" id="PHX53501.1"/>
    </source>
</evidence>
<evidence type="ECO:0000313" key="2">
    <source>
        <dbReference type="Proteomes" id="UP000226442"/>
    </source>
</evidence>
<gene>
    <name evidence="1" type="ORF">CP500_021185</name>
</gene>
<dbReference type="EMBL" id="NXIB02000188">
    <property type="protein sequence ID" value="PHX53501.1"/>
    <property type="molecule type" value="Genomic_DNA"/>
</dbReference>